<dbReference type="SUPFAM" id="SSF109604">
    <property type="entry name" value="HD-domain/PDEase-like"/>
    <property type="match status" value="1"/>
</dbReference>
<evidence type="ECO:0000256" key="1">
    <source>
        <dbReference type="SAM" id="SignalP"/>
    </source>
</evidence>
<dbReference type="PANTHER" id="PTHR21174:SF0">
    <property type="entry name" value="HD PHOSPHOHYDROLASE FAMILY PROTEIN-RELATED"/>
    <property type="match status" value="1"/>
</dbReference>
<proteinExistence type="predicted"/>
<evidence type="ECO:0000313" key="2">
    <source>
        <dbReference type="EMBL" id="SFC03521.1"/>
    </source>
</evidence>
<dbReference type="AlphaFoldDB" id="A0A1I1FW56"/>
<dbReference type="Proteomes" id="UP000199577">
    <property type="component" value="Unassembled WGS sequence"/>
</dbReference>
<name>A0A1I1FW56_9SPHI</name>
<reference evidence="3" key="1">
    <citation type="submission" date="2016-10" db="EMBL/GenBank/DDBJ databases">
        <authorList>
            <person name="Varghese N."/>
            <person name="Submissions S."/>
        </authorList>
    </citation>
    <scope>NUCLEOTIDE SEQUENCE [LARGE SCALE GENOMIC DNA]</scope>
    <source>
        <strain evidence="3">DSM 22900</strain>
    </source>
</reference>
<evidence type="ECO:0000313" key="3">
    <source>
        <dbReference type="Proteomes" id="UP000199577"/>
    </source>
</evidence>
<dbReference type="PANTHER" id="PTHR21174">
    <property type="match status" value="1"/>
</dbReference>
<keyword evidence="3" id="KW-1185">Reference proteome</keyword>
<accession>A0A1I1FW56</accession>
<sequence length="229" mass="26134">MKHAFLFLLVMATTLANAVADDGARLKATYLEILKPYGADEALLDRCWEEVVEAYTGPRRHYHNLEHLANFERHLHSCKDSLEDFETAYLAMIYHDVVYFTTDGTNEDQSAAFADRHLALLGYPADKVARCHALIMATKTHAGSTDSDTNYFVDADMAILGADPAAYQRYVANIRQEYGASPQFDRGRQRVLQHFLDMDRLFKTDLFFDRFEKQARKNIAAELRSLQAN</sequence>
<dbReference type="GO" id="GO:0016787">
    <property type="term" value="F:hydrolase activity"/>
    <property type="evidence" value="ECO:0007669"/>
    <property type="project" value="UniProtKB-KW"/>
</dbReference>
<protein>
    <submittedName>
        <fullName evidence="2">Predicted metal-dependent phosphohydrolase, HD superfamily</fullName>
    </submittedName>
</protein>
<dbReference type="InterPro" id="IPR009218">
    <property type="entry name" value="HD_phosphohydro"/>
</dbReference>
<dbReference type="OrthoDB" id="9808993at2"/>
<dbReference type="RefSeq" id="WP_090972066.1">
    <property type="nucleotide sequence ID" value="NZ_FOLL01000003.1"/>
</dbReference>
<keyword evidence="1" id="KW-0732">Signal</keyword>
<dbReference type="EMBL" id="FOLL01000003">
    <property type="protein sequence ID" value="SFC03521.1"/>
    <property type="molecule type" value="Genomic_DNA"/>
</dbReference>
<dbReference type="Gene3D" id="1.10.3210.10">
    <property type="entry name" value="Hypothetical protein af1432"/>
    <property type="match status" value="1"/>
</dbReference>
<dbReference type="STRING" id="623281.SAMN05421747_103194"/>
<organism evidence="2 3">
    <name type="scientific">Parapedobacter composti</name>
    <dbReference type="NCBI Taxonomy" id="623281"/>
    <lineage>
        <taxon>Bacteria</taxon>
        <taxon>Pseudomonadati</taxon>
        <taxon>Bacteroidota</taxon>
        <taxon>Sphingobacteriia</taxon>
        <taxon>Sphingobacteriales</taxon>
        <taxon>Sphingobacteriaceae</taxon>
        <taxon>Parapedobacter</taxon>
    </lineage>
</organism>
<gene>
    <name evidence="2" type="ORF">SAMN05421747_103194</name>
</gene>
<keyword evidence="2" id="KW-0378">Hydrolase</keyword>
<feature type="signal peptide" evidence="1">
    <location>
        <begin position="1"/>
        <end position="18"/>
    </location>
</feature>
<feature type="chain" id="PRO_5011617856" evidence="1">
    <location>
        <begin position="19"/>
        <end position="229"/>
    </location>
</feature>